<keyword evidence="2" id="KW-0732">Signal</keyword>
<dbReference type="RefSeq" id="WP_377541834.1">
    <property type="nucleotide sequence ID" value="NZ_JBHSBN010000001.1"/>
</dbReference>
<proteinExistence type="predicted"/>
<dbReference type="NCBIfam" id="TIGR01167">
    <property type="entry name" value="LPXTG_anchor"/>
    <property type="match status" value="1"/>
</dbReference>
<feature type="chain" id="PRO_5045141351" evidence="2">
    <location>
        <begin position="33"/>
        <end position="352"/>
    </location>
</feature>
<reference evidence="5" key="1">
    <citation type="journal article" date="2019" name="Int. J. Syst. Evol. Microbiol.">
        <title>The Global Catalogue of Microorganisms (GCM) 10K type strain sequencing project: providing services to taxonomists for standard genome sequencing and annotation.</title>
        <authorList>
            <consortium name="The Broad Institute Genomics Platform"/>
            <consortium name="The Broad Institute Genome Sequencing Center for Infectious Disease"/>
            <person name="Wu L."/>
            <person name="Ma J."/>
        </authorList>
    </citation>
    <scope>NUCLEOTIDE SEQUENCE [LARGE SCALE GENOMIC DNA]</scope>
    <source>
        <strain evidence="5">2902at01</strain>
    </source>
</reference>
<dbReference type="InterPro" id="IPR023849">
    <property type="entry name" value="TQXA_dom"/>
</dbReference>
<sequence>MFGQRGSRWARLAIATVAGAALTLGAAGPAAADPPVTGTHGEVKDGSARLLINNKVYDEGQFTLTIGDKTAVAYCIDLNTGVARGGEYQEGTWDASKVKNLGKVQWILTHGYPNGDGTALLTAAKATLPAGTDQKDVNRVLYFGTQTAIWHYSDDAVLNSYVEGKKLLAKPLYDAVEAIYKYMTAAATDQPEPKPTLTISPEKAKPVAVGAKAGPFTVEGPGGKIELAVEGGKAVDADGKEITSTVNGGKFWLTGTGANTVKVTATGSGSVSFGRVFLFTGGKPAQKLILGGSVGEKVSARAEASFQQAPAGPTLPVTGDSTTLVIGVGVVLLVAGAVTMLIVRRRKVRFTV</sequence>
<keyword evidence="1" id="KW-0472">Membrane</keyword>
<feature type="signal peptide" evidence="2">
    <location>
        <begin position="1"/>
        <end position="32"/>
    </location>
</feature>
<protein>
    <submittedName>
        <fullName evidence="4">Thioester domain-containing protein</fullName>
    </submittedName>
</protein>
<organism evidence="4 5">
    <name type="scientific">Micromonospora zhanjiangensis</name>
    <dbReference type="NCBI Taxonomy" id="1522057"/>
    <lineage>
        <taxon>Bacteria</taxon>
        <taxon>Bacillati</taxon>
        <taxon>Actinomycetota</taxon>
        <taxon>Actinomycetes</taxon>
        <taxon>Micromonosporales</taxon>
        <taxon>Micromonosporaceae</taxon>
        <taxon>Micromonospora</taxon>
    </lineage>
</organism>
<dbReference type="InterPro" id="IPR013552">
    <property type="entry name" value="Thioester_dom"/>
</dbReference>
<keyword evidence="1" id="KW-0812">Transmembrane</keyword>
<evidence type="ECO:0000313" key="5">
    <source>
        <dbReference type="Proteomes" id="UP001595868"/>
    </source>
</evidence>
<evidence type="ECO:0000256" key="2">
    <source>
        <dbReference type="SAM" id="SignalP"/>
    </source>
</evidence>
<keyword evidence="1" id="KW-1133">Transmembrane helix</keyword>
<keyword evidence="5" id="KW-1185">Reference proteome</keyword>
<gene>
    <name evidence="4" type="ORF">ACFOX0_03030</name>
</gene>
<evidence type="ECO:0000259" key="3">
    <source>
        <dbReference type="Pfam" id="PF08341"/>
    </source>
</evidence>
<dbReference type="NCBIfam" id="TIGR03934">
    <property type="entry name" value="TQXA_dom"/>
    <property type="match status" value="1"/>
</dbReference>
<dbReference type="Gene3D" id="1.10.150.480">
    <property type="match status" value="1"/>
</dbReference>
<comment type="caution">
    <text evidence="4">The sequence shown here is derived from an EMBL/GenBank/DDBJ whole genome shotgun (WGS) entry which is preliminary data.</text>
</comment>
<dbReference type="Pfam" id="PF08341">
    <property type="entry name" value="TED"/>
    <property type="match status" value="1"/>
</dbReference>
<feature type="domain" description="Thioester" evidence="3">
    <location>
        <begin position="72"/>
        <end position="188"/>
    </location>
</feature>
<name>A0ABV8KFW5_9ACTN</name>
<accession>A0ABV8KFW5</accession>
<evidence type="ECO:0000256" key="1">
    <source>
        <dbReference type="SAM" id="Phobius"/>
    </source>
</evidence>
<evidence type="ECO:0000313" key="4">
    <source>
        <dbReference type="EMBL" id="MFC4104914.1"/>
    </source>
</evidence>
<dbReference type="Proteomes" id="UP001595868">
    <property type="component" value="Unassembled WGS sequence"/>
</dbReference>
<dbReference type="EMBL" id="JBHSBN010000001">
    <property type="protein sequence ID" value="MFC4104914.1"/>
    <property type="molecule type" value="Genomic_DNA"/>
</dbReference>
<feature type="transmembrane region" description="Helical" evidence="1">
    <location>
        <begin position="324"/>
        <end position="343"/>
    </location>
</feature>